<dbReference type="EMBL" id="BMAT01002576">
    <property type="protein sequence ID" value="GFS09461.1"/>
    <property type="molecule type" value="Genomic_DNA"/>
</dbReference>
<proteinExistence type="predicted"/>
<reference evidence="1 2" key="1">
    <citation type="journal article" date="2021" name="Elife">
        <title>Chloroplast acquisition without the gene transfer in kleptoplastic sea slugs, Plakobranchus ocellatus.</title>
        <authorList>
            <person name="Maeda T."/>
            <person name="Takahashi S."/>
            <person name="Yoshida T."/>
            <person name="Shimamura S."/>
            <person name="Takaki Y."/>
            <person name="Nagai Y."/>
            <person name="Toyoda A."/>
            <person name="Suzuki Y."/>
            <person name="Arimoto A."/>
            <person name="Ishii H."/>
            <person name="Satoh N."/>
            <person name="Nishiyama T."/>
            <person name="Hasebe M."/>
            <person name="Maruyama T."/>
            <person name="Minagawa J."/>
            <person name="Obokata J."/>
            <person name="Shigenobu S."/>
        </authorList>
    </citation>
    <scope>NUCLEOTIDE SEQUENCE [LARGE SCALE GENOMIC DNA]</scope>
</reference>
<dbReference type="Proteomes" id="UP000762676">
    <property type="component" value="Unassembled WGS sequence"/>
</dbReference>
<organism evidence="1 2">
    <name type="scientific">Elysia marginata</name>
    <dbReference type="NCBI Taxonomy" id="1093978"/>
    <lineage>
        <taxon>Eukaryota</taxon>
        <taxon>Metazoa</taxon>
        <taxon>Spiralia</taxon>
        <taxon>Lophotrochozoa</taxon>
        <taxon>Mollusca</taxon>
        <taxon>Gastropoda</taxon>
        <taxon>Heterobranchia</taxon>
        <taxon>Euthyneura</taxon>
        <taxon>Panpulmonata</taxon>
        <taxon>Sacoglossa</taxon>
        <taxon>Placobranchoidea</taxon>
        <taxon>Plakobranchidae</taxon>
        <taxon>Elysia</taxon>
    </lineage>
</organism>
<dbReference type="AlphaFoldDB" id="A0AAV4IKT0"/>
<comment type="caution">
    <text evidence="1">The sequence shown here is derived from an EMBL/GenBank/DDBJ whole genome shotgun (WGS) entry which is preliminary data.</text>
</comment>
<name>A0AAV4IKT0_9GAST</name>
<evidence type="ECO:0000313" key="1">
    <source>
        <dbReference type="EMBL" id="GFS09461.1"/>
    </source>
</evidence>
<accession>A0AAV4IKT0</accession>
<keyword evidence="2" id="KW-1185">Reference proteome</keyword>
<sequence>MGPVYLGYVENRRKGRSIGELRANTRPGRPRVGGTLFTKRLRKSLQGLRRPSVSGLKCPARRLHSGASSRRRFSASTPLYKSCQDEWIAQSLSSERS</sequence>
<protein>
    <submittedName>
        <fullName evidence="1">Uncharacterized protein</fullName>
    </submittedName>
</protein>
<gene>
    <name evidence="1" type="ORF">ElyMa_001299000</name>
</gene>
<evidence type="ECO:0000313" key="2">
    <source>
        <dbReference type="Proteomes" id="UP000762676"/>
    </source>
</evidence>